<dbReference type="GeneID" id="117349876"/>
<dbReference type="InterPro" id="IPR002181">
    <property type="entry name" value="Fibrinogen_a/b/g_C_dom"/>
</dbReference>
<feature type="compositionally biased region" description="Polar residues" evidence="7">
    <location>
        <begin position="268"/>
        <end position="281"/>
    </location>
</feature>
<dbReference type="PROSITE" id="PS51406">
    <property type="entry name" value="FIBRINOGEN_C_2"/>
    <property type="match status" value="1"/>
</dbReference>
<dbReference type="GO" id="GO:0034116">
    <property type="term" value="P:positive regulation of heterotypic cell-cell adhesion"/>
    <property type="evidence" value="ECO:0007669"/>
    <property type="project" value="TreeGrafter"/>
</dbReference>
<dbReference type="KEGG" id="gsh:117349876"/>
<dbReference type="OrthoDB" id="7735550at2759"/>
<name>A0A6P8PVX2_GEOSA</name>
<evidence type="ECO:0000256" key="1">
    <source>
        <dbReference type="ARBA" id="ARBA00004613"/>
    </source>
</evidence>
<keyword evidence="6" id="KW-0325">Glycoprotein</keyword>
<dbReference type="PANTHER" id="PTHR47221:SF6">
    <property type="entry name" value="FIBRINOGEN ALPHA CHAIN"/>
    <property type="match status" value="1"/>
</dbReference>
<evidence type="ECO:0000256" key="5">
    <source>
        <dbReference type="ARBA" id="ARBA00023157"/>
    </source>
</evidence>
<accession>A0A6P8PVX2</accession>
<sequence>MARKKEGFWNSVKDFLIRPPPTVRMMQVHGLLRALFLACLVCSDAQVDNPASSSKCSYTFIVPQKKITGAVCVSARYQEVAPAVNQSELWELRDELKRQLFQIGQLKRAVEADGAIVGEIKFMRKENRTMSIRMSQLYAQLLHEIIQSKDSPSTASQMEGRLLNATAEVLEIAAQYRDLQEKYGQLASLINNQSLAIARLERECQRSANGRRMDQGPIEPPLVNVIPYDSGVGNTSKTLSEVPRSQAVDGSPSSQDRKQRVQKEVTIMRSSASTKGTNSSGPWRDCLDALQNGQAAASGLYLVKPEPGNQMMQVWCEQEREGGGWTVIQRRQDGSVNFFTTWEQYKQGFGNIDGEHWLGLENLYWLTSQDNYKLLILLEDWKGRQVQAEYDHFTVGPESDFYRLRLGQYQGNSGDSLSWHANKQFSTLDNDRDAYSGNCAHYQKGGWWYNMCAHSNLNGVWYKGGHYRSRFQDGVYWAEFRGGAYSLKTVLMMVKPNK</sequence>
<keyword evidence="9" id="KW-1185">Reference proteome</keyword>
<dbReference type="PROSITE" id="PS00514">
    <property type="entry name" value="FIBRINOGEN_C_1"/>
    <property type="match status" value="1"/>
</dbReference>
<keyword evidence="3" id="KW-0732">Signal</keyword>
<dbReference type="RefSeq" id="XP_033779421.1">
    <property type="nucleotide sequence ID" value="XM_033923530.1"/>
</dbReference>
<dbReference type="AlphaFoldDB" id="A0A6P8PVX2"/>
<organism evidence="9 10">
    <name type="scientific">Geotrypetes seraphini</name>
    <name type="common">Gaboon caecilian</name>
    <name type="synonym">Caecilia seraphini</name>
    <dbReference type="NCBI Taxonomy" id="260995"/>
    <lineage>
        <taxon>Eukaryota</taxon>
        <taxon>Metazoa</taxon>
        <taxon>Chordata</taxon>
        <taxon>Craniata</taxon>
        <taxon>Vertebrata</taxon>
        <taxon>Euteleostomi</taxon>
        <taxon>Amphibia</taxon>
        <taxon>Gymnophiona</taxon>
        <taxon>Geotrypetes</taxon>
    </lineage>
</organism>
<dbReference type="InterPro" id="IPR036056">
    <property type="entry name" value="Fibrinogen-like_C"/>
</dbReference>
<dbReference type="InterPro" id="IPR037579">
    <property type="entry name" value="FIB_ANG-like"/>
</dbReference>
<comment type="subcellular location">
    <subcellularLocation>
        <location evidence="1">Secreted</location>
    </subcellularLocation>
</comment>
<keyword evidence="4" id="KW-0175">Coiled coil</keyword>
<evidence type="ECO:0000313" key="9">
    <source>
        <dbReference type="Proteomes" id="UP000515159"/>
    </source>
</evidence>
<evidence type="ECO:0000256" key="6">
    <source>
        <dbReference type="ARBA" id="ARBA00023180"/>
    </source>
</evidence>
<dbReference type="GO" id="GO:0072377">
    <property type="term" value="P:blood coagulation, common pathway"/>
    <property type="evidence" value="ECO:0007669"/>
    <property type="project" value="TreeGrafter"/>
</dbReference>
<protein>
    <submittedName>
        <fullName evidence="10">Angiopoietin-related protein 6 isoform X1</fullName>
    </submittedName>
</protein>
<dbReference type="Gene3D" id="3.90.215.10">
    <property type="entry name" value="Gamma Fibrinogen, chain A, domain 1"/>
    <property type="match status" value="1"/>
</dbReference>
<reference evidence="10" key="1">
    <citation type="submission" date="2025-08" db="UniProtKB">
        <authorList>
            <consortium name="RefSeq"/>
        </authorList>
    </citation>
    <scope>IDENTIFICATION</scope>
</reference>
<dbReference type="InterPro" id="IPR014716">
    <property type="entry name" value="Fibrinogen_a/b/g_C_1"/>
</dbReference>
<dbReference type="PANTHER" id="PTHR47221">
    <property type="entry name" value="FIBRINOGEN ALPHA CHAIN"/>
    <property type="match status" value="1"/>
</dbReference>
<dbReference type="SMART" id="SM00186">
    <property type="entry name" value="FBG"/>
    <property type="match status" value="1"/>
</dbReference>
<dbReference type="GO" id="GO:0005577">
    <property type="term" value="C:fibrinogen complex"/>
    <property type="evidence" value="ECO:0007669"/>
    <property type="project" value="TreeGrafter"/>
</dbReference>
<evidence type="ECO:0000256" key="4">
    <source>
        <dbReference type="ARBA" id="ARBA00023054"/>
    </source>
</evidence>
<dbReference type="GO" id="GO:0030674">
    <property type="term" value="F:protein-macromolecule adaptor activity"/>
    <property type="evidence" value="ECO:0007669"/>
    <property type="project" value="TreeGrafter"/>
</dbReference>
<dbReference type="SUPFAM" id="SSF56496">
    <property type="entry name" value="Fibrinogen C-terminal domain-like"/>
    <property type="match status" value="1"/>
</dbReference>
<dbReference type="GO" id="GO:0070527">
    <property type="term" value="P:platelet aggregation"/>
    <property type="evidence" value="ECO:0007669"/>
    <property type="project" value="TreeGrafter"/>
</dbReference>
<keyword evidence="2" id="KW-0964">Secreted</keyword>
<evidence type="ECO:0000259" key="8">
    <source>
        <dbReference type="PROSITE" id="PS51406"/>
    </source>
</evidence>
<dbReference type="InParanoid" id="A0A6P8PVX2"/>
<feature type="domain" description="Fibrinogen C-terminal" evidence="8">
    <location>
        <begin position="277"/>
        <end position="498"/>
    </location>
</feature>
<dbReference type="GO" id="GO:0005201">
    <property type="term" value="F:extracellular matrix structural constituent"/>
    <property type="evidence" value="ECO:0007669"/>
    <property type="project" value="TreeGrafter"/>
</dbReference>
<evidence type="ECO:0000256" key="2">
    <source>
        <dbReference type="ARBA" id="ARBA00022525"/>
    </source>
</evidence>
<dbReference type="CDD" id="cd00087">
    <property type="entry name" value="FReD"/>
    <property type="match status" value="1"/>
</dbReference>
<evidence type="ECO:0000256" key="3">
    <source>
        <dbReference type="ARBA" id="ARBA00022729"/>
    </source>
</evidence>
<feature type="region of interest" description="Disordered" evidence="7">
    <location>
        <begin position="234"/>
        <end position="282"/>
    </location>
</feature>
<dbReference type="FunFam" id="3.90.215.10:FF:000001">
    <property type="entry name" value="Tenascin isoform 1"/>
    <property type="match status" value="1"/>
</dbReference>
<dbReference type="CTD" id="83854"/>
<gene>
    <name evidence="10" type="primary">ANGPTL6</name>
</gene>
<dbReference type="InterPro" id="IPR020837">
    <property type="entry name" value="Fibrinogen_CS"/>
</dbReference>
<proteinExistence type="predicted"/>
<evidence type="ECO:0000313" key="10">
    <source>
        <dbReference type="RefSeq" id="XP_033779421.1"/>
    </source>
</evidence>
<dbReference type="NCBIfam" id="NF040941">
    <property type="entry name" value="GGGWT_bact"/>
    <property type="match status" value="1"/>
</dbReference>
<dbReference type="Pfam" id="PF00147">
    <property type="entry name" value="Fibrinogen_C"/>
    <property type="match status" value="1"/>
</dbReference>
<dbReference type="Proteomes" id="UP000515159">
    <property type="component" value="Chromosome 16"/>
</dbReference>
<keyword evidence="5" id="KW-1015">Disulfide bond</keyword>
<evidence type="ECO:0000256" key="7">
    <source>
        <dbReference type="SAM" id="MobiDB-lite"/>
    </source>
</evidence>
<dbReference type="GO" id="GO:0042730">
    <property type="term" value="P:fibrinolysis"/>
    <property type="evidence" value="ECO:0007669"/>
    <property type="project" value="TreeGrafter"/>
</dbReference>